<evidence type="ECO:0000259" key="2">
    <source>
        <dbReference type="Pfam" id="PF14111"/>
    </source>
</evidence>
<protein>
    <recommendedName>
        <fullName evidence="6">DUF4283 domain-containing protein</fullName>
    </recommendedName>
</protein>
<name>S8D126_9LAMI</name>
<dbReference type="AlphaFoldDB" id="S8D126"/>
<comment type="caution">
    <text evidence="4">The sequence shown here is derived from an EMBL/GenBank/DDBJ whole genome shotgun (WGS) entry which is preliminary data.</text>
</comment>
<sequence>MDLDIVELLKSFPLTEEEQKIVVLPSDVKPRHPLDNGIYVLGRVLNRRRVNPDAFARSIRPAFDCFQPLNIKFLSRNKFLFRFTHPGDVNRVLNAAPWHYDRHLLVLQKMEEDQWLGDVVLDFCPFYVQIHNLPYLSYPQEIPKLVGDMIGKFIRADLSPQGLSIDASLRLRVAIDVKHPLVRVVKLEFSDGKVFTGFVKYEKLPVFCSDCGLLDHISEDCDSGSTSRGMISAPVEYGSWLRAKPPKALGSSANRRIRSSQYGGKFAPAGSDEEEGPAFRDVFLDNDQV</sequence>
<feature type="region of interest" description="Disordered" evidence="1">
    <location>
        <begin position="262"/>
        <end position="289"/>
    </location>
</feature>
<dbReference type="Pfam" id="PF14111">
    <property type="entry name" value="DUF4283"/>
    <property type="match status" value="1"/>
</dbReference>
<reference evidence="4 5" key="1">
    <citation type="journal article" date="2013" name="BMC Genomics">
        <title>The miniature genome of a carnivorous plant Genlisea aurea contains a low number of genes and short non-coding sequences.</title>
        <authorList>
            <person name="Leushkin E.V."/>
            <person name="Sutormin R.A."/>
            <person name="Nabieva E.R."/>
            <person name="Penin A.A."/>
            <person name="Kondrashov A.S."/>
            <person name="Logacheva M.D."/>
        </authorList>
    </citation>
    <scope>NUCLEOTIDE SEQUENCE [LARGE SCALE GENOMIC DNA]</scope>
</reference>
<dbReference type="InterPro" id="IPR025558">
    <property type="entry name" value="DUF4283"/>
</dbReference>
<dbReference type="PANTHER" id="PTHR31286">
    <property type="entry name" value="GLYCINE-RICH CELL WALL STRUCTURAL PROTEIN 1.8-LIKE"/>
    <property type="match status" value="1"/>
</dbReference>
<dbReference type="Pfam" id="PF14392">
    <property type="entry name" value="zf-CCHC_4"/>
    <property type="match status" value="1"/>
</dbReference>
<dbReference type="EMBL" id="AUSU01001435">
    <property type="protein sequence ID" value="EPS71036.1"/>
    <property type="molecule type" value="Genomic_DNA"/>
</dbReference>
<dbReference type="InterPro" id="IPR025836">
    <property type="entry name" value="Zn_knuckle_CX2CX4HX4C"/>
</dbReference>
<dbReference type="Proteomes" id="UP000015453">
    <property type="component" value="Unassembled WGS sequence"/>
</dbReference>
<feature type="domain" description="DUF4283" evidence="2">
    <location>
        <begin position="67"/>
        <end position="113"/>
    </location>
</feature>
<evidence type="ECO:0000256" key="1">
    <source>
        <dbReference type="SAM" id="MobiDB-lite"/>
    </source>
</evidence>
<evidence type="ECO:0000259" key="3">
    <source>
        <dbReference type="Pfam" id="PF14392"/>
    </source>
</evidence>
<keyword evidence="5" id="KW-1185">Reference proteome</keyword>
<dbReference type="OrthoDB" id="1695837at2759"/>
<organism evidence="4 5">
    <name type="scientific">Genlisea aurea</name>
    <dbReference type="NCBI Taxonomy" id="192259"/>
    <lineage>
        <taxon>Eukaryota</taxon>
        <taxon>Viridiplantae</taxon>
        <taxon>Streptophyta</taxon>
        <taxon>Embryophyta</taxon>
        <taxon>Tracheophyta</taxon>
        <taxon>Spermatophyta</taxon>
        <taxon>Magnoliopsida</taxon>
        <taxon>eudicotyledons</taxon>
        <taxon>Gunneridae</taxon>
        <taxon>Pentapetalae</taxon>
        <taxon>asterids</taxon>
        <taxon>lamiids</taxon>
        <taxon>Lamiales</taxon>
        <taxon>Lentibulariaceae</taxon>
        <taxon>Genlisea</taxon>
    </lineage>
</organism>
<evidence type="ECO:0000313" key="5">
    <source>
        <dbReference type="Proteomes" id="UP000015453"/>
    </source>
</evidence>
<feature type="domain" description="Zinc knuckle CX2CX4HX4C" evidence="3">
    <location>
        <begin position="175"/>
        <end position="222"/>
    </location>
</feature>
<gene>
    <name evidence="4" type="ORF">M569_03726</name>
</gene>
<proteinExistence type="predicted"/>
<evidence type="ECO:0000313" key="4">
    <source>
        <dbReference type="EMBL" id="EPS71036.1"/>
    </source>
</evidence>
<evidence type="ECO:0008006" key="6">
    <source>
        <dbReference type="Google" id="ProtNLM"/>
    </source>
</evidence>
<dbReference type="PANTHER" id="PTHR31286:SF178">
    <property type="entry name" value="DUF4283 DOMAIN-CONTAINING PROTEIN"/>
    <property type="match status" value="1"/>
</dbReference>
<accession>S8D126</accession>
<dbReference type="InterPro" id="IPR040256">
    <property type="entry name" value="At4g02000-like"/>
</dbReference>